<reference evidence="8 9" key="1">
    <citation type="submission" date="2016-12" db="EMBL/GenBank/DDBJ databases">
        <title>Draft genome of Tersicoccus phoenicis 1P05MA.</title>
        <authorList>
            <person name="Nakajima Y."/>
            <person name="Yoshizawa S."/>
            <person name="Nakamura K."/>
            <person name="Ogura Y."/>
            <person name="Hayashi T."/>
            <person name="Kogure K."/>
        </authorList>
    </citation>
    <scope>NUCLEOTIDE SEQUENCE [LARGE SCALE GENOMIC DNA]</scope>
    <source>
        <strain evidence="8 9">1p05MA</strain>
    </source>
</reference>
<dbReference type="GO" id="GO:0046656">
    <property type="term" value="P:folic acid biosynthetic process"/>
    <property type="evidence" value="ECO:0007669"/>
    <property type="project" value="UniProtKB-UniRule"/>
</dbReference>
<protein>
    <recommendedName>
        <fullName evidence="6">7,8-dihydroneopterin aldolase</fullName>
        <ecNumber evidence="6">4.1.2.25</ecNumber>
    </recommendedName>
</protein>
<dbReference type="STRING" id="554083.BKD30_05965"/>
<dbReference type="EC" id="4.1.2.25" evidence="6"/>
<comment type="caution">
    <text evidence="8">The sequence shown here is derived from an EMBL/GenBank/DDBJ whole genome shotgun (WGS) entry which is preliminary data.</text>
</comment>
<dbReference type="GO" id="GO:0046654">
    <property type="term" value="P:tetrahydrofolate biosynthetic process"/>
    <property type="evidence" value="ECO:0007669"/>
    <property type="project" value="UniProtKB-UniRule"/>
</dbReference>
<dbReference type="InterPro" id="IPR006157">
    <property type="entry name" value="FolB_dom"/>
</dbReference>
<comment type="catalytic activity">
    <reaction evidence="1 6">
        <text>7,8-dihydroneopterin = 6-hydroxymethyl-7,8-dihydropterin + glycolaldehyde</text>
        <dbReference type="Rhea" id="RHEA:10540"/>
        <dbReference type="ChEBI" id="CHEBI:17001"/>
        <dbReference type="ChEBI" id="CHEBI:17071"/>
        <dbReference type="ChEBI" id="CHEBI:44841"/>
        <dbReference type="EC" id="4.1.2.25"/>
    </reaction>
</comment>
<comment type="pathway">
    <text evidence="2 6">Cofactor biosynthesis; tetrahydrofolate biosynthesis; 2-amino-4-hydroxy-6-hydroxymethyl-7,8-dihydropteridine diphosphate from 7,8-dihydroneopterin triphosphate: step 3/4.</text>
</comment>
<evidence type="ECO:0000256" key="5">
    <source>
        <dbReference type="ARBA" id="ARBA00023239"/>
    </source>
</evidence>
<evidence type="ECO:0000256" key="2">
    <source>
        <dbReference type="ARBA" id="ARBA00005013"/>
    </source>
</evidence>
<keyword evidence="9" id="KW-1185">Reference proteome</keyword>
<dbReference type="FunFam" id="3.30.1130.10:FF:000003">
    <property type="entry name" value="7,8-dihydroneopterin aldolase"/>
    <property type="match status" value="1"/>
</dbReference>
<dbReference type="UniPathway" id="UPA00077">
    <property type="reaction ID" value="UER00154"/>
</dbReference>
<dbReference type="GO" id="GO:0004150">
    <property type="term" value="F:dihydroneopterin aldolase activity"/>
    <property type="evidence" value="ECO:0007669"/>
    <property type="project" value="UniProtKB-UniRule"/>
</dbReference>
<evidence type="ECO:0000313" key="8">
    <source>
        <dbReference type="EMBL" id="OMH25488.1"/>
    </source>
</evidence>
<name>A0A1R1LD86_9MICC</name>
<dbReference type="PANTHER" id="PTHR42844">
    <property type="entry name" value="DIHYDRONEOPTERIN ALDOLASE 1-RELATED"/>
    <property type="match status" value="1"/>
</dbReference>
<comment type="similarity">
    <text evidence="3 6">Belongs to the DHNA family.</text>
</comment>
<dbReference type="PANTHER" id="PTHR42844:SF1">
    <property type="entry name" value="DIHYDRONEOPTERIN ALDOLASE 1-RELATED"/>
    <property type="match status" value="1"/>
</dbReference>
<dbReference type="CDD" id="cd00534">
    <property type="entry name" value="DHNA_DHNTPE"/>
    <property type="match status" value="1"/>
</dbReference>
<evidence type="ECO:0000256" key="3">
    <source>
        <dbReference type="ARBA" id="ARBA00005708"/>
    </source>
</evidence>
<accession>A0A1R1LD86</accession>
<evidence type="ECO:0000256" key="6">
    <source>
        <dbReference type="RuleBase" id="RU362079"/>
    </source>
</evidence>
<evidence type="ECO:0000313" key="9">
    <source>
        <dbReference type="Proteomes" id="UP000187085"/>
    </source>
</evidence>
<sequence>MDLITLSGIRGRGTHGVLDAERQLGQVFTADVVLELDLTAAGRDDDLTRTVNYAEAAERVHARLTGPPVALIETLTATIAEDLLAAYPLDAVTVTVHKPAAPIPVPFDDVAVTMRRERR</sequence>
<dbReference type="AlphaFoldDB" id="A0A1R1LD86"/>
<keyword evidence="5 6" id="KW-0456">Lyase</keyword>
<dbReference type="SMART" id="SM00905">
    <property type="entry name" value="FolB"/>
    <property type="match status" value="1"/>
</dbReference>
<keyword evidence="4 6" id="KW-0289">Folate biosynthesis</keyword>
<dbReference type="Proteomes" id="UP000187085">
    <property type="component" value="Unassembled WGS sequence"/>
</dbReference>
<proteinExistence type="inferred from homology"/>
<dbReference type="InterPro" id="IPR043133">
    <property type="entry name" value="GTP-CH-I_C/QueF"/>
</dbReference>
<gene>
    <name evidence="8" type="ORF">BKD30_05965</name>
</gene>
<dbReference type="NCBIfam" id="TIGR00526">
    <property type="entry name" value="folB_dom"/>
    <property type="match status" value="1"/>
</dbReference>
<comment type="function">
    <text evidence="6">Catalyzes the conversion of 7,8-dihydroneopterin to 6-hydroxymethyl-7,8-dihydropterin.</text>
</comment>
<feature type="domain" description="Dihydroneopterin aldolase/epimerase" evidence="7">
    <location>
        <begin position="4"/>
        <end position="116"/>
    </location>
</feature>
<dbReference type="GO" id="GO:0005737">
    <property type="term" value="C:cytoplasm"/>
    <property type="evidence" value="ECO:0007669"/>
    <property type="project" value="TreeGrafter"/>
</dbReference>
<dbReference type="Gene3D" id="3.30.1130.10">
    <property type="match status" value="1"/>
</dbReference>
<dbReference type="SUPFAM" id="SSF55620">
    <property type="entry name" value="Tetrahydrobiopterin biosynthesis enzymes-like"/>
    <property type="match status" value="1"/>
</dbReference>
<dbReference type="OrthoDB" id="3212934at2"/>
<dbReference type="Pfam" id="PF02152">
    <property type="entry name" value="FolB"/>
    <property type="match status" value="1"/>
</dbReference>
<dbReference type="InterPro" id="IPR006156">
    <property type="entry name" value="Dihydroneopterin_aldolase"/>
</dbReference>
<evidence type="ECO:0000256" key="1">
    <source>
        <dbReference type="ARBA" id="ARBA00001353"/>
    </source>
</evidence>
<dbReference type="NCBIfam" id="TIGR00525">
    <property type="entry name" value="folB"/>
    <property type="match status" value="1"/>
</dbReference>
<evidence type="ECO:0000259" key="7">
    <source>
        <dbReference type="SMART" id="SM00905"/>
    </source>
</evidence>
<dbReference type="EMBL" id="MRDE01000026">
    <property type="protein sequence ID" value="OMH25488.1"/>
    <property type="molecule type" value="Genomic_DNA"/>
</dbReference>
<organism evidence="8 9">
    <name type="scientific">Tersicoccus phoenicis</name>
    <dbReference type="NCBI Taxonomy" id="554083"/>
    <lineage>
        <taxon>Bacteria</taxon>
        <taxon>Bacillati</taxon>
        <taxon>Actinomycetota</taxon>
        <taxon>Actinomycetes</taxon>
        <taxon>Micrococcales</taxon>
        <taxon>Micrococcaceae</taxon>
        <taxon>Tersicoccus</taxon>
    </lineage>
</organism>
<dbReference type="RefSeq" id="WP_076703249.1">
    <property type="nucleotide sequence ID" value="NZ_MRDE01000026.1"/>
</dbReference>
<evidence type="ECO:0000256" key="4">
    <source>
        <dbReference type="ARBA" id="ARBA00022909"/>
    </source>
</evidence>